<reference evidence="1" key="1">
    <citation type="submission" date="2020-06" db="EMBL/GenBank/DDBJ databases">
        <title>WGS assembly of Ceratodon purpureus strain R40.</title>
        <authorList>
            <person name="Carey S.B."/>
            <person name="Jenkins J."/>
            <person name="Shu S."/>
            <person name="Lovell J.T."/>
            <person name="Sreedasyam A."/>
            <person name="Maumus F."/>
            <person name="Tiley G.P."/>
            <person name="Fernandez-Pozo N."/>
            <person name="Barry K."/>
            <person name="Chen C."/>
            <person name="Wang M."/>
            <person name="Lipzen A."/>
            <person name="Daum C."/>
            <person name="Saski C.A."/>
            <person name="Payton A.C."/>
            <person name="Mcbreen J.C."/>
            <person name="Conrad R.E."/>
            <person name="Kollar L.M."/>
            <person name="Olsson S."/>
            <person name="Huttunen S."/>
            <person name="Landis J.B."/>
            <person name="Wickett N.J."/>
            <person name="Johnson M.G."/>
            <person name="Rensing S.A."/>
            <person name="Grimwood J."/>
            <person name="Schmutz J."/>
            <person name="Mcdaniel S.F."/>
        </authorList>
    </citation>
    <scope>NUCLEOTIDE SEQUENCE</scope>
    <source>
        <strain evidence="1">R40</strain>
    </source>
</reference>
<protein>
    <submittedName>
        <fullName evidence="1">Uncharacterized protein</fullName>
    </submittedName>
</protein>
<proteinExistence type="predicted"/>
<keyword evidence="2" id="KW-1185">Reference proteome</keyword>
<organism evidence="1 2">
    <name type="scientific">Ceratodon purpureus</name>
    <name type="common">Fire moss</name>
    <name type="synonym">Dicranum purpureum</name>
    <dbReference type="NCBI Taxonomy" id="3225"/>
    <lineage>
        <taxon>Eukaryota</taxon>
        <taxon>Viridiplantae</taxon>
        <taxon>Streptophyta</taxon>
        <taxon>Embryophyta</taxon>
        <taxon>Bryophyta</taxon>
        <taxon>Bryophytina</taxon>
        <taxon>Bryopsida</taxon>
        <taxon>Dicranidae</taxon>
        <taxon>Pseudoditrichales</taxon>
        <taxon>Ditrichaceae</taxon>
        <taxon>Ceratodon</taxon>
    </lineage>
</organism>
<evidence type="ECO:0000313" key="2">
    <source>
        <dbReference type="Proteomes" id="UP000822688"/>
    </source>
</evidence>
<dbReference type="EMBL" id="CM026428">
    <property type="protein sequence ID" value="KAG0566267.1"/>
    <property type="molecule type" value="Genomic_DNA"/>
</dbReference>
<name>A0A8T0H6C7_CERPU</name>
<dbReference type="Proteomes" id="UP000822688">
    <property type="component" value="Chromosome 7"/>
</dbReference>
<gene>
    <name evidence="1" type="ORF">KC19_7G050900</name>
</gene>
<evidence type="ECO:0000313" key="1">
    <source>
        <dbReference type="EMBL" id="KAG0566267.1"/>
    </source>
</evidence>
<accession>A0A8T0H6C7</accession>
<comment type="caution">
    <text evidence="1">The sequence shown here is derived from an EMBL/GenBank/DDBJ whole genome shotgun (WGS) entry which is preliminary data.</text>
</comment>
<dbReference type="AlphaFoldDB" id="A0A8T0H6C7"/>
<sequence>MAFLFSIAREVGDSGAGVQPFPRSTSGLLCSCPTQCTARVENRWNA</sequence>